<reference evidence="1 2" key="1">
    <citation type="submission" date="2024-04" db="EMBL/GenBank/DDBJ databases">
        <authorList>
            <person name="Abashina T."/>
            <person name="Shaikin A."/>
        </authorList>
    </citation>
    <scope>NUCLEOTIDE SEQUENCE [LARGE SCALE GENOMIC DNA]</scope>
    <source>
        <strain evidence="1 2">AAFK</strain>
    </source>
</reference>
<evidence type="ECO:0000313" key="2">
    <source>
        <dbReference type="Proteomes" id="UP001446205"/>
    </source>
</evidence>
<dbReference type="RefSeq" id="WP_341369362.1">
    <property type="nucleotide sequence ID" value="NZ_JBBPCO010000001.1"/>
</dbReference>
<gene>
    <name evidence="1" type="ORF">WOB96_00825</name>
</gene>
<dbReference type="SUPFAM" id="SSF75169">
    <property type="entry name" value="DsrEFH-like"/>
    <property type="match status" value="1"/>
</dbReference>
<dbReference type="EMBL" id="JBBPCO010000001">
    <property type="protein sequence ID" value="MEK8088296.1"/>
    <property type="molecule type" value="Genomic_DNA"/>
</dbReference>
<dbReference type="InterPro" id="IPR027396">
    <property type="entry name" value="DsrEFH-like"/>
</dbReference>
<accession>A0ABU9D408</accession>
<evidence type="ECO:0000313" key="1">
    <source>
        <dbReference type="EMBL" id="MEK8088296.1"/>
    </source>
</evidence>
<dbReference type="PANTHER" id="PTHR34655:SF2">
    <property type="entry name" value="PEROXIREDOXIN FAMILY PROTEIN"/>
    <property type="match status" value="1"/>
</dbReference>
<proteinExistence type="predicted"/>
<dbReference type="Pfam" id="PF02635">
    <property type="entry name" value="DsrE"/>
    <property type="match status" value="1"/>
</dbReference>
<protein>
    <submittedName>
        <fullName evidence="1">DsrE/DsrF/DrsH-like family protein</fullName>
    </submittedName>
</protein>
<comment type="caution">
    <text evidence="1">The sequence shown here is derived from an EMBL/GenBank/DDBJ whole genome shotgun (WGS) entry which is preliminary data.</text>
</comment>
<dbReference type="InterPro" id="IPR003787">
    <property type="entry name" value="Sulphur_relay_DsrE/F-like"/>
</dbReference>
<name>A0ABU9D408_9PROT</name>
<dbReference type="Proteomes" id="UP001446205">
    <property type="component" value="Unassembled WGS sequence"/>
</dbReference>
<dbReference type="Gene3D" id="3.40.1260.10">
    <property type="entry name" value="DsrEFH-like"/>
    <property type="match status" value="1"/>
</dbReference>
<sequence>MSTPQDNTPQQIDLGIVMTSGPDTPRRLASPFFLAATAAAEERSVVVYFTGLGTLLLKKGVAEEIYPKPGGKSVAQFMQLARDNGAQFVLCATSMDLFDLTPADVLPDIPAFSVSQALPYLEAANKLLSF</sequence>
<dbReference type="PANTHER" id="PTHR34655">
    <property type="entry name" value="CONSERVED WITHIN P. AEROPHILUM"/>
    <property type="match status" value="1"/>
</dbReference>
<keyword evidence="2" id="KW-1185">Reference proteome</keyword>
<organism evidence="1 2">
    <name type="scientific">Thermithiobacillus plumbiphilus</name>
    <dbReference type="NCBI Taxonomy" id="1729899"/>
    <lineage>
        <taxon>Bacteria</taxon>
        <taxon>Pseudomonadati</taxon>
        <taxon>Pseudomonadota</taxon>
        <taxon>Acidithiobacillia</taxon>
        <taxon>Acidithiobacillales</taxon>
        <taxon>Thermithiobacillaceae</taxon>
        <taxon>Thermithiobacillus</taxon>
    </lineage>
</organism>